<dbReference type="Gene3D" id="3.10.180.10">
    <property type="entry name" value="2,3-Dihydroxybiphenyl 1,2-Dioxygenase, domain 1"/>
    <property type="match status" value="1"/>
</dbReference>
<dbReference type="PROSITE" id="PS51819">
    <property type="entry name" value="VOC"/>
    <property type="match status" value="1"/>
</dbReference>
<protein>
    <submittedName>
        <fullName evidence="2">VOC family protein</fullName>
    </submittedName>
</protein>
<dbReference type="InterPro" id="IPR052164">
    <property type="entry name" value="Anthracycline_SecMetBiosynth"/>
</dbReference>
<name>A0ABX7BLD7_9CAUL</name>
<sequence>MTNRLGYFTLDTPDVAKARAFYAALFGWTFDEASSNPGYAHVAAGGDTGPDFGIRQGEGKTFAHLYFKVADIKAMCDRVVELGGQAAIPSQSPSGLSAIVCDDQGVSFGLWQPA</sequence>
<organism evidence="2 3">
    <name type="scientific">Brevundimonas vitisensis</name>
    <dbReference type="NCBI Taxonomy" id="2800818"/>
    <lineage>
        <taxon>Bacteria</taxon>
        <taxon>Pseudomonadati</taxon>
        <taxon>Pseudomonadota</taxon>
        <taxon>Alphaproteobacteria</taxon>
        <taxon>Caulobacterales</taxon>
        <taxon>Caulobacteraceae</taxon>
        <taxon>Brevundimonas</taxon>
    </lineage>
</organism>
<dbReference type="InterPro" id="IPR041581">
    <property type="entry name" value="Glyoxalase_6"/>
</dbReference>
<dbReference type="Pfam" id="PF18029">
    <property type="entry name" value="Glyoxalase_6"/>
    <property type="match status" value="1"/>
</dbReference>
<dbReference type="EMBL" id="CP067977">
    <property type="protein sequence ID" value="QQQ18395.1"/>
    <property type="molecule type" value="Genomic_DNA"/>
</dbReference>
<feature type="domain" description="VOC" evidence="1">
    <location>
        <begin position="4"/>
        <end position="113"/>
    </location>
</feature>
<evidence type="ECO:0000313" key="3">
    <source>
        <dbReference type="Proteomes" id="UP000595448"/>
    </source>
</evidence>
<gene>
    <name evidence="2" type="ORF">JIP62_14045</name>
</gene>
<proteinExistence type="predicted"/>
<dbReference type="Proteomes" id="UP000595448">
    <property type="component" value="Chromosome"/>
</dbReference>
<dbReference type="PANTHER" id="PTHR33993">
    <property type="entry name" value="GLYOXALASE-RELATED"/>
    <property type="match status" value="1"/>
</dbReference>
<reference evidence="2 3" key="1">
    <citation type="submission" date="2021-01" db="EMBL/GenBank/DDBJ databases">
        <title>Brevundimonas vitis sp. nov., an bacterium isolated from grape (Vitis vinifera).</title>
        <authorList>
            <person name="Jiang L."/>
            <person name="Lee J."/>
        </authorList>
    </citation>
    <scope>NUCLEOTIDE SEQUENCE [LARGE SCALE GENOMIC DNA]</scope>
    <source>
        <strain evidence="2 3">GRTSA-9</strain>
    </source>
</reference>
<accession>A0ABX7BLD7</accession>
<dbReference type="InterPro" id="IPR029068">
    <property type="entry name" value="Glyas_Bleomycin-R_OHBP_Dase"/>
</dbReference>
<dbReference type="SUPFAM" id="SSF54593">
    <property type="entry name" value="Glyoxalase/Bleomycin resistance protein/Dihydroxybiphenyl dioxygenase"/>
    <property type="match status" value="1"/>
</dbReference>
<evidence type="ECO:0000313" key="2">
    <source>
        <dbReference type="EMBL" id="QQQ18395.1"/>
    </source>
</evidence>
<keyword evidence="3" id="KW-1185">Reference proteome</keyword>
<dbReference type="PANTHER" id="PTHR33993:SF14">
    <property type="entry name" value="GB|AAF24581.1"/>
    <property type="match status" value="1"/>
</dbReference>
<dbReference type="RefSeq" id="WP_201102766.1">
    <property type="nucleotide sequence ID" value="NZ_CP067977.1"/>
</dbReference>
<evidence type="ECO:0000259" key="1">
    <source>
        <dbReference type="PROSITE" id="PS51819"/>
    </source>
</evidence>
<dbReference type="InterPro" id="IPR037523">
    <property type="entry name" value="VOC_core"/>
</dbReference>